<evidence type="ECO:0000313" key="3">
    <source>
        <dbReference type="EMBL" id="GAA2201935.1"/>
    </source>
</evidence>
<feature type="compositionally biased region" description="Low complexity" evidence="1">
    <location>
        <begin position="24"/>
        <end position="43"/>
    </location>
</feature>
<feature type="transmembrane region" description="Helical" evidence="2">
    <location>
        <begin position="202"/>
        <end position="219"/>
    </location>
</feature>
<organism evidence="3 4">
    <name type="scientific">Sinomonas flava</name>
    <dbReference type="NCBI Taxonomy" id="496857"/>
    <lineage>
        <taxon>Bacteria</taxon>
        <taxon>Bacillati</taxon>
        <taxon>Actinomycetota</taxon>
        <taxon>Actinomycetes</taxon>
        <taxon>Micrococcales</taxon>
        <taxon>Micrococcaceae</taxon>
        <taxon>Sinomonas</taxon>
    </lineage>
</organism>
<feature type="transmembrane region" description="Helical" evidence="2">
    <location>
        <begin position="143"/>
        <end position="165"/>
    </location>
</feature>
<keyword evidence="2" id="KW-1133">Transmembrane helix</keyword>
<reference evidence="3 4" key="1">
    <citation type="journal article" date="2019" name="Int. J. Syst. Evol. Microbiol.">
        <title>The Global Catalogue of Microorganisms (GCM) 10K type strain sequencing project: providing services to taxonomists for standard genome sequencing and annotation.</title>
        <authorList>
            <consortium name="The Broad Institute Genomics Platform"/>
            <consortium name="The Broad Institute Genome Sequencing Center for Infectious Disease"/>
            <person name="Wu L."/>
            <person name="Ma J."/>
        </authorList>
    </citation>
    <scope>NUCLEOTIDE SEQUENCE [LARGE SCALE GENOMIC DNA]</scope>
    <source>
        <strain evidence="3 4">JCM 16034</strain>
    </source>
</reference>
<evidence type="ECO:0000256" key="1">
    <source>
        <dbReference type="SAM" id="MobiDB-lite"/>
    </source>
</evidence>
<accession>A0ABN3BYB4</accession>
<feature type="transmembrane region" description="Helical" evidence="2">
    <location>
        <begin position="177"/>
        <end position="196"/>
    </location>
</feature>
<protein>
    <recommendedName>
        <fullName evidence="5">Integral membrane protein</fullName>
    </recommendedName>
</protein>
<keyword evidence="2" id="KW-0472">Membrane</keyword>
<dbReference type="EMBL" id="BAAAQW010000008">
    <property type="protein sequence ID" value="GAA2201935.1"/>
    <property type="molecule type" value="Genomic_DNA"/>
</dbReference>
<feature type="transmembrane region" description="Helical" evidence="2">
    <location>
        <begin position="112"/>
        <end position="137"/>
    </location>
</feature>
<feature type="region of interest" description="Disordered" evidence="1">
    <location>
        <begin position="1"/>
        <end position="80"/>
    </location>
</feature>
<feature type="compositionally biased region" description="Low complexity" evidence="1">
    <location>
        <begin position="55"/>
        <end position="73"/>
    </location>
</feature>
<proteinExistence type="predicted"/>
<evidence type="ECO:0000313" key="4">
    <source>
        <dbReference type="Proteomes" id="UP001500432"/>
    </source>
</evidence>
<sequence>MTAMSTPYEQPASDSPEGRDSHSPNPQGQNPQGQNPQAPNPYSQNPPPPPPPGTGPYAGAPGYQQPGYQQPGGFRFEMPTDAPRSVQDVMPVGGFSGIFTTNGLPTELKVSYWIWLIGGALGVVFGLFGILAGLAALALAGAFGALLLVLVLIGLVLAAAQIILAMKMKEGRQWARLALSGVAALNLILAIMASGGNGGPNWFGALISVTAAVLMWVPNSRTWFDGVARHA</sequence>
<comment type="caution">
    <text evidence="3">The sequence shown here is derived from an EMBL/GenBank/DDBJ whole genome shotgun (WGS) entry which is preliminary data.</text>
</comment>
<name>A0ABN3BYB4_9MICC</name>
<dbReference type="Proteomes" id="UP001500432">
    <property type="component" value="Unassembled WGS sequence"/>
</dbReference>
<gene>
    <name evidence="3" type="ORF">GCM10009849_28330</name>
</gene>
<feature type="compositionally biased region" description="Pro residues" evidence="1">
    <location>
        <begin position="44"/>
        <end position="54"/>
    </location>
</feature>
<keyword evidence="4" id="KW-1185">Reference proteome</keyword>
<evidence type="ECO:0008006" key="5">
    <source>
        <dbReference type="Google" id="ProtNLM"/>
    </source>
</evidence>
<keyword evidence="2" id="KW-0812">Transmembrane</keyword>
<evidence type="ECO:0000256" key="2">
    <source>
        <dbReference type="SAM" id="Phobius"/>
    </source>
</evidence>